<dbReference type="InterPro" id="IPR008949">
    <property type="entry name" value="Isoprenoid_synthase_dom_sf"/>
</dbReference>
<proteinExistence type="predicted"/>
<sequence length="287" mass="33289">MHPSRLPVFDRASEITSLVMMFTLDDIIDTYLLGKSHLSTALKDMLDITLNTLKGNAHPPKLPPFHFPAYNDFMRCVLNERRVISQNGWDANNYIKEFDRLLWQTVPPSHRDTYRNIIPTVKRYLQIEKITTTFSYYLERSCQTEGISMKNFRGLPAFKRYISCAEKAHRILVDIPSILNDTATLDNYCLRVQHEFKLTIGEAVARAARKANKEMTKMQVLKKTLREDSGLSGQHDLEHCFWLAECFIDGGFAWAMNTQRYKSEWTCYHADVKLDSSIENVLQDILL</sequence>
<dbReference type="Pfam" id="PF19086">
    <property type="entry name" value="Terpene_syn_C_2"/>
    <property type="match status" value="1"/>
</dbReference>
<reference evidence="1" key="1">
    <citation type="submission" date="2021-12" db="EMBL/GenBank/DDBJ databases">
        <authorList>
            <person name="King R."/>
        </authorList>
    </citation>
    <scope>NUCLEOTIDE SEQUENCE</scope>
</reference>
<keyword evidence="2" id="KW-1185">Reference proteome</keyword>
<dbReference type="AlphaFoldDB" id="A0A9P0A2X7"/>
<protein>
    <submittedName>
        <fullName evidence="1">Uncharacterized protein</fullName>
    </submittedName>
</protein>
<organism evidence="1 2">
    <name type="scientific">Bemisia tabaci</name>
    <name type="common">Sweetpotato whitefly</name>
    <name type="synonym">Aleurodes tabaci</name>
    <dbReference type="NCBI Taxonomy" id="7038"/>
    <lineage>
        <taxon>Eukaryota</taxon>
        <taxon>Metazoa</taxon>
        <taxon>Ecdysozoa</taxon>
        <taxon>Arthropoda</taxon>
        <taxon>Hexapoda</taxon>
        <taxon>Insecta</taxon>
        <taxon>Pterygota</taxon>
        <taxon>Neoptera</taxon>
        <taxon>Paraneoptera</taxon>
        <taxon>Hemiptera</taxon>
        <taxon>Sternorrhyncha</taxon>
        <taxon>Aleyrodoidea</taxon>
        <taxon>Aleyrodidae</taxon>
        <taxon>Aleyrodinae</taxon>
        <taxon>Bemisia</taxon>
    </lineage>
</organism>
<name>A0A9P0A2X7_BEMTA</name>
<dbReference type="SUPFAM" id="SSF48576">
    <property type="entry name" value="Terpenoid synthases"/>
    <property type="match status" value="1"/>
</dbReference>
<accession>A0A9P0A2X7</accession>
<evidence type="ECO:0000313" key="2">
    <source>
        <dbReference type="Proteomes" id="UP001152759"/>
    </source>
</evidence>
<dbReference type="Gene3D" id="1.10.600.10">
    <property type="entry name" value="Farnesyl Diphosphate Synthase"/>
    <property type="match status" value="1"/>
</dbReference>
<dbReference type="Proteomes" id="UP001152759">
    <property type="component" value="Chromosome 10"/>
</dbReference>
<gene>
    <name evidence="1" type="ORF">BEMITA_LOCUS2525</name>
</gene>
<evidence type="ECO:0000313" key="1">
    <source>
        <dbReference type="EMBL" id="CAH0383044.1"/>
    </source>
</evidence>
<dbReference type="EMBL" id="OU963871">
    <property type="protein sequence ID" value="CAH0383044.1"/>
    <property type="molecule type" value="Genomic_DNA"/>
</dbReference>